<reference evidence="1 2" key="1">
    <citation type="journal article" date="2012" name="Int. J. Syst. Evol. Microbiol.">
        <title>Vibrio caribbeanicus sp. nov., isolated from the marine sponge Scleritoderma cyanea.</title>
        <authorList>
            <person name="Hoffmann M."/>
            <person name="Monday S.R."/>
            <person name="Allard M.W."/>
            <person name="Strain E.A."/>
            <person name="Whittaker P."/>
            <person name="Naum M."/>
            <person name="McCarthy P.J."/>
            <person name="Lopez J.V."/>
            <person name="Fischer M."/>
            <person name="Brown E.W."/>
        </authorList>
    </citation>
    <scope>NUCLEOTIDE SEQUENCE [LARGE SCALE GENOMIC DNA]</scope>
    <source>
        <strain evidence="1 2">ATCC BAA-2122</strain>
    </source>
</reference>
<dbReference type="RefSeq" id="WP_009599212.1">
    <property type="nucleotide sequence ID" value="NZ_AEIU01000002.1"/>
</dbReference>
<evidence type="ECO:0008006" key="3">
    <source>
        <dbReference type="Google" id="ProtNLM"/>
    </source>
</evidence>
<dbReference type="OrthoDB" id="7871637at2"/>
<evidence type="ECO:0000313" key="1">
    <source>
        <dbReference type="EMBL" id="EFP98540.1"/>
    </source>
</evidence>
<name>E3BEC3_9VIBR</name>
<accession>E3BEC3</accession>
<sequence>MRKYGYIVAIFLYFNISLSNAQDLLFYQLSISPKDPSKIMIEVDTSLLGSIKAIPARSFRTRNNQPTLYCVTSKISQTLNYQEPTFCEKVTWTLTLQEVDRLGLDPTQHIDTYSPDKQWIFISEYNSFPSFESHHGHLPATVCSPSGICKPLPQSEEPPLLLVLGQKKEDIQIKNKTITVQSDSKVVMNHLSIWKPTLKHQLNYISRIFPAPNSSSWQIAFFSSHFNFTSRRGVIGKNTVVVNTPMQGGMLTDESIHSMLVFAAHESVHLLENRQHPVWAAESLAEYYGIKSLFGTGYAMDKPVENWRTFAKNFSLSGTGLIQANENVTKKNLHQYYPIFSIKGAAFWYELDKALQSKHSDLDDMIKFLDFDENGQFSQGFIERLTRIVGEKNWQLIAYKYL</sequence>
<protein>
    <recommendedName>
        <fullName evidence="3">Peptidase MA-like domain-containing protein</fullName>
    </recommendedName>
</protein>
<gene>
    <name evidence="1" type="ORF">VIBC2010_08333</name>
</gene>
<proteinExistence type="predicted"/>
<dbReference type="eggNOG" id="COG3975">
    <property type="taxonomic scope" value="Bacteria"/>
</dbReference>
<dbReference type="AlphaFoldDB" id="E3BEC3"/>
<comment type="caution">
    <text evidence="1">The sequence shown here is derived from an EMBL/GenBank/DDBJ whole genome shotgun (WGS) entry which is preliminary data.</text>
</comment>
<organism evidence="1 2">
    <name type="scientific">Vibrio caribbeanicus ATCC BAA-2122</name>
    <dbReference type="NCBI Taxonomy" id="796620"/>
    <lineage>
        <taxon>Bacteria</taxon>
        <taxon>Pseudomonadati</taxon>
        <taxon>Pseudomonadota</taxon>
        <taxon>Gammaproteobacteria</taxon>
        <taxon>Vibrionales</taxon>
        <taxon>Vibrionaceae</taxon>
        <taxon>Vibrio</taxon>
    </lineage>
</organism>
<dbReference type="EMBL" id="AEIU01000002">
    <property type="protein sequence ID" value="EFP98540.1"/>
    <property type="molecule type" value="Genomic_DNA"/>
</dbReference>
<evidence type="ECO:0000313" key="2">
    <source>
        <dbReference type="Proteomes" id="UP000002943"/>
    </source>
</evidence>
<dbReference type="Proteomes" id="UP000002943">
    <property type="component" value="Unassembled WGS sequence"/>
</dbReference>
<keyword evidence="2" id="KW-1185">Reference proteome</keyword>